<sequence>MAASLCFTKEQLTTVLRDFDAFFGSDDTHNRVERLSTEMAINSYVEEQQKAIFEKNGINGNQGLMDLSKCFQLFGRDPDVSPLLNFVVTKEEALMAFGTSGTPNPILKMDFKTAIENSQKRQAVRENFGKLNVEQQKQMLLSMGLDMETVEKIKEEALAVPESQREMYIQQRFSALTRANGDTSAPTRAVEHSQPATETTEIAAPKPHLLTKSEVAGGSLVVPEYSHDLYHTIVIVTESQHQLNTFHYRIYWHFGSWSSPPQNNLVALSDDLTRETLIGRNALLAFLASTWREKKDKENFITQETACPAVQTYNMKRVVLLLFLVWTCSAACIAPMTGGFSDTILQNALNQGGVNYTLSLCQNAVYRLNATIDLTSVGQEISTEGYPSGDARATLLVAGAFSVVINGHLNRQKLRNIQVNGNRIGLGRFESGGANIEVGGNVQGQVVDNIRSFDPRGWSCLHMTEGGCTGGSITNSQIGPAGYPNGTWADGISLACRNTLVANNLITDATDGNIVVFGAPGSRIINNTIIVDSRVALGGINLVDYGPYSGDYTGTIIDGNTVWARGAQIKAAIAAGTRVWGDTSGNTNFGATITNNIIKGNYLAYGIPVSGVNNFTVTNNIFSGSYSGSNAYCGTRVTNAPPSAMVFDPRYVSNSNLQSGYIKGQVDYSICIQPGVSPSLTYVAGQFSLSSGQSIQLNGSTFTLQDNCNFVARDDSGKALWASNTIGYSGECSISFRENGRLVISDLGNDIWTFPNYTGNLSGGEITFSSSGSHVTINDPADDIIYATSYAFPSFELYTSHFIHQTATDGTEYYLFIAPNGSVTVSTGAANTATGRILWSSPTFFAANCSQPSQCHLTLQGGDGNVVLYNDSMALWATGGGASAVRFNTFQPYFETINATGSTLFASSDRCAANNPCKNNLVCNGAFCGTQAWANGTAYTSAPVAGFTSAFTRTALTSSPITTSPLHGSAASLTFSLLVFCIALFF</sequence>
<dbReference type="EMBL" id="MDYQ01000254">
    <property type="protein sequence ID" value="PRP77796.1"/>
    <property type="molecule type" value="Genomic_DNA"/>
</dbReference>
<dbReference type="Gene3D" id="2.90.10.10">
    <property type="entry name" value="Bulb-type lectin domain"/>
    <property type="match status" value="2"/>
</dbReference>
<evidence type="ECO:0000313" key="5">
    <source>
        <dbReference type="Proteomes" id="UP000241769"/>
    </source>
</evidence>
<evidence type="ECO:0000259" key="3">
    <source>
        <dbReference type="PROSITE" id="PS50927"/>
    </source>
</evidence>
<feature type="region of interest" description="Disordered" evidence="1">
    <location>
        <begin position="180"/>
        <end position="200"/>
    </location>
</feature>
<feature type="transmembrane region" description="Helical" evidence="2">
    <location>
        <begin position="318"/>
        <end position="340"/>
    </location>
</feature>
<name>A0A2P6N1E8_9EUKA</name>
<dbReference type="InterPro" id="IPR012334">
    <property type="entry name" value="Pectin_lyas_fold"/>
</dbReference>
<dbReference type="InterPro" id="IPR011050">
    <property type="entry name" value="Pectin_lyase_fold/virulence"/>
</dbReference>
<dbReference type="SMART" id="SM00710">
    <property type="entry name" value="PbH1"/>
    <property type="match status" value="4"/>
</dbReference>
<dbReference type="InterPro" id="IPR001480">
    <property type="entry name" value="Bulb-type_lectin_dom"/>
</dbReference>
<reference evidence="4 5" key="1">
    <citation type="journal article" date="2018" name="Genome Biol. Evol.">
        <title>Multiple Roots of Fruiting Body Formation in Amoebozoa.</title>
        <authorList>
            <person name="Hillmann F."/>
            <person name="Forbes G."/>
            <person name="Novohradska S."/>
            <person name="Ferling I."/>
            <person name="Riege K."/>
            <person name="Groth M."/>
            <person name="Westermann M."/>
            <person name="Marz M."/>
            <person name="Spaller T."/>
            <person name="Winckler T."/>
            <person name="Schaap P."/>
            <person name="Glockner G."/>
        </authorList>
    </citation>
    <scope>NUCLEOTIDE SEQUENCE [LARGE SCALE GENOMIC DNA]</scope>
    <source>
        <strain evidence="4 5">Jena</strain>
    </source>
</reference>
<keyword evidence="2" id="KW-0812">Transmembrane</keyword>
<comment type="caution">
    <text evidence="4">The sequence shown here is derived from an EMBL/GenBank/DDBJ whole genome shotgun (WGS) entry which is preliminary data.</text>
</comment>
<dbReference type="OrthoDB" id="2587928at2759"/>
<accession>A0A2P6N1E8</accession>
<dbReference type="PROSITE" id="PS50927">
    <property type="entry name" value="BULB_LECTIN"/>
    <property type="match status" value="1"/>
</dbReference>
<feature type="domain" description="Bulb-type lectin" evidence="3">
    <location>
        <begin position="680"/>
        <end position="790"/>
    </location>
</feature>
<dbReference type="STRING" id="1890364.A0A2P6N1E8"/>
<dbReference type="InterPro" id="IPR006626">
    <property type="entry name" value="PbH1"/>
</dbReference>
<keyword evidence="2" id="KW-1133">Transmembrane helix</keyword>
<dbReference type="SUPFAM" id="SSF51110">
    <property type="entry name" value="alpha-D-mannose-specific plant lectins"/>
    <property type="match status" value="1"/>
</dbReference>
<keyword evidence="5" id="KW-1185">Reference proteome</keyword>
<dbReference type="Proteomes" id="UP000241769">
    <property type="component" value="Unassembled WGS sequence"/>
</dbReference>
<proteinExistence type="predicted"/>
<protein>
    <recommendedName>
        <fullName evidence="3">Bulb-type lectin domain-containing protein</fullName>
    </recommendedName>
</protein>
<organism evidence="4 5">
    <name type="scientific">Planoprotostelium fungivorum</name>
    <dbReference type="NCBI Taxonomy" id="1890364"/>
    <lineage>
        <taxon>Eukaryota</taxon>
        <taxon>Amoebozoa</taxon>
        <taxon>Evosea</taxon>
        <taxon>Variosea</taxon>
        <taxon>Cavosteliida</taxon>
        <taxon>Cavosteliaceae</taxon>
        <taxon>Planoprotostelium</taxon>
    </lineage>
</organism>
<dbReference type="AlphaFoldDB" id="A0A2P6N1E8"/>
<keyword evidence="2" id="KW-0472">Membrane</keyword>
<dbReference type="InParanoid" id="A0A2P6N1E8"/>
<evidence type="ECO:0000313" key="4">
    <source>
        <dbReference type="EMBL" id="PRP77796.1"/>
    </source>
</evidence>
<gene>
    <name evidence="4" type="ORF">PROFUN_07738</name>
</gene>
<dbReference type="Gene3D" id="2.160.20.10">
    <property type="entry name" value="Single-stranded right-handed beta-helix, Pectin lyase-like"/>
    <property type="match status" value="1"/>
</dbReference>
<dbReference type="InterPro" id="IPR036426">
    <property type="entry name" value="Bulb-type_lectin_dom_sf"/>
</dbReference>
<dbReference type="SUPFAM" id="SSF51126">
    <property type="entry name" value="Pectin lyase-like"/>
    <property type="match status" value="1"/>
</dbReference>
<evidence type="ECO:0000256" key="2">
    <source>
        <dbReference type="SAM" id="Phobius"/>
    </source>
</evidence>
<evidence type="ECO:0000256" key="1">
    <source>
        <dbReference type="SAM" id="MobiDB-lite"/>
    </source>
</evidence>